<sequence>AGTRTLSADDGSWTIVLNGDGTYTFTLLDNTLAHGPGNNGENPFGVTVTYTAVDGDGDTLSGTFAVSITDDAPTASYSGRLTLQEDRDPSTDAFVVTSANGTMLFDGGADGARITSIGYGLGNAASGYLIADGDSASFTTRPLTSNGQTVVMETSPDGLTLTGKTLGGDTVFVVQVTDPSTGAYTFTLSGPIDHFDADETGAADPARMKILFTVTDGDGDTATSSLQIDIRDDAPVIGATEAVTLAESSVAVPLANASFEARSLETGQPGVVVDAVRGNYTYGSPSDWSIIGGNGGLFKPTAAVVDADGHAGGNVVWLRNGAMLAQDTGEMIGEGETYTVRLNVGDRTDQGWPGGEVRLVATDGVNTVILAQLSLPTPPNGDWTTVELTSDAITAAQASALAGYHLRVEIQQTSPGSGDQILVDNVELSTLQPASDTGSLNFDWGADNNPALRTLAFAASLANDTAVTTTNGPLTSGGKAVLLVRVSDTELLGVADDDNNGVVDVNGRLVFRVTLDSGSSAPDHGSYTFTLLDNVDHLPVANDGSLSLSFGFVATDADQDSASSSFVVTLSDDAAVLVGSVTTGLVLDEDDLATGTDPTKEPVSATGNLNIDLGADGGSVVLSAANASWSAGTRTLSADDGSWTIVLNGDGTYTFALLDNMLAHGPGNNGENPFGVTVTYTAVDGDGDSLSGNFAVSIIDDVPVAHDVAAASMGENAAPTVTLVAGADYEFGADGGTIAFGTAYVDNGPAGVTLGLPTLTAGIDGHSVTIEPGSAFDALALGDSALLHIPYTVTDGDGDAVTKIITLTVTGTNDTPVITSTTGPAVTGSVTESGDIAGIAEAGIGGALEPGFAVATDMSGLLTNPSSLSSLLAAVKTEFGGDTAKAITAVWDYLDDVYTSAGPNQINVNEAFVRLGVEYAAYVKAGGMPLVDVTAKFTADGADAGTLPDRLQSLHDNLLGNLQTAALDQRFGAGSPQNSAMQVLISGVDADLLTRAYYDGGETHTAQQAAVRAWDIVNGFVPAVTGHLTAADVDHSAVLGWSGNASGTYGTFAIDPSTGTWTYTLDDTRPATQALGQGDSVTETFVATVTDEHGASDTVDVVITINGTNDNPVLTTATSQANAALYAGGGLDHVATADITGDHKFEIDQNIDGAIAAALAATPNDMHAVLLQVQAALGHAAGFGDAIAAMWDYVDDHYSYYDTAINAVGVRLGIEYAKHVQAGGEPLTGIIVKYAPDTADAGTAPDRVQSLHDNLLGNLDAGSINDKFLPGGGGGSNPNPDIALHDALIAEINAAGLGGRPYYGGTEGTNPSDTQAWDAAHGLLPGGSHQVVSGQLTATDVDTNDAGQLTWSLASTATPYGTMAIDPSTGVWTYDLDNSLPATMALAQGETVTQSFIATVTDGHGGSARQTVTITIHGTNDAPEITGGVSTATVFEAGSLDNVVTANVAADHKFEPGVNLDSLISSQLSSGSPVDMGALLTAVQGALGPQAGQADAIAAVWDYVDDNYSYYNNLINEVGIRLGLAYADYLEAGGKPLLDVVAKFKPDGGDAGTQPDRVQSLHDNLLGNLHLASINDKLLGSGNGGSNPSPVPQSLYDELTQAITDAGLAGRPIYSGDEGTPNNALAWDIAHGLVPATGGTLTASDVDHGAVLSWSGSTNGTYGTFAIDGAGNWTYTLDNARAATQGLSEGQTVTETFVATVTDEHGASDSQTVTVTIHGANDAPRIEWAATIADLYETSGTGSSAVLNKGGSFRFSDVDIGDSHHATVTQLTSDYTANPSVFLGSFTAWIDGEPNNAGLDNGSLKWNLSVTSSAIDYLAAGERVTQTYRVDVVDAHGAVTSKVITAYFIGTNDVPVITLTGSDSASAALVEADAGLSASGTLTVSDVDVTDVVTGSVQSVVATGPTGGLSNAQLLSYLQLSAQPVLDGTETSDKLSWAFNSGSQAFNFLAADESLTLTYTVRATDDSSGAAFDDQTVTVTIQGTNDVPVITWHEGAESFSELAGQTGAATNRHIQRNIAFTDLDLTDTHTLVITPFSTTAPGGSFLGATSFSVADAYGDSTGASRNFWFHFNVTDSALDFLGEGDSVVQVYRINVVDDTGAASVATKTITLTINGTNDVPVISLGSGDSASADLTETNAGLTASGTLTVSDVDVTDVVTGSVHSVTASGPTGGLSNADLLGYLQLPGQPVLDGTETSDKLSWTFNSGSQAFNFLAADETVTLTYTVRATDDSSSAAFDDQTVTITITGTNDAPTITGTTAAVYVEPDGDNGNQAAAYLGLNLTVTDVDNGADLFNKVVVAITNPVAGDAIHIYSNADRQLATGTVVKLVNQANQIDHAGTTLTITNAAGGTLTAAEVEEALSLIRFWTSDALPNNAPDRTISVTVYDALNQASTPHLVTVDVTGTNDTPAWKDGSAHLAVTINEDTSFDLQDFFTDTQLTPNDRDSQGPARLTLHADHGTLTIDQAMATALGITIVSGNGSGTVVLEGPLDPGLDDLLVSGYSTQSGVTYTPNANYTGTDHITLTVNDQGDYGIGPAKEAVKVIDVTIIPVNDAPTISAAAAATAIDEDPSSNPGTLVSALLGDAADIEGTVSGIAVVGQSSTGGHWQYSSDGGAHWATLSTDPQHALVLGLSSLVRFVPELNVQTTASTSPQTQIAQPSLTFHAWDGTSGHTGDIVDLTAPGATGGSTAFSSGTGTSVLTINSVVDQVFTDDDDSVDLGSLSNDPTTQANWFEDGNYLDAKDGDDTVVLPDTADALYGHYAGQTFNAGAGDDHVTGGDTGEHIVGGVGDDTLEGMAGDDLLEGGADDDQLIGGSGTDTATYATNLSAGDISYDPSLSVFRVDAIGGGEGSDDLQGMEIVTDGGGHRFLLVGAGGYATIQAAVAAAQDGDTILIASGHYAEQVVVDGIDNLTIRAATGATVTVDAPASLVATGVSPTNGSSIAGVITVKNAVGVEVAGLTVDGHHQGDSAHLTAAGAGTMIGIAYLNASGTIDGVTVTGIREDDAGIGNQRNVGIYVSNTDPDGGVATPTAATVLNPIVISNSKVADFQKTGIVVANAAVDIHDNTVTGIGATPNQAQNGIQVSGSTGQIHDNTVLAIGYAGSSWAASGILTFHNLNLVIDHNTVDGAGIATSTLGIAAEDSTGVVVTNNAISNVAWAIDVEDYPTASGWPESLLPGASTVFTGNTFTSIGFEYLYFDPNPATTAAFTVGGTTGDDVIYGAAGADNLSGNGGDDVLEGRTGNDTLNGGAGNDTLIVDADIADAGSYGSRNFTLGDGATRSISLTGLSGEGDALIGGTGSDTVQLVAAAGASGFVFDRASYPGTLSGIEHFVGTDGNDLIMLPAGYTADGGAVTIDGGKGNDSLQGSNVGGDTILGGEGADLLSGLGGADTLDGGAGNDEIWGGRGDDTLVGGHAGDSVADRLIGGSGNDTLYGNATDLTEAANKFAQASEDDRAIYAGSASDYVVSYNSGLGAWQVTAKATAPDYDGGGSNTDTLYGVEGIDFGNDGVVDVNLTMPVALFNSSNVLIGQFTTIQAAINAAGDGAGQYIVAAPGTYAENLVVNRGVEIRGANYGVDGDRSRGAETVIQGTITVTEATNDVVIDGLELLNTSGNTTAFNGLSVTAGADVTIAHNRFVSSGQNGVGDRAVMLTTQATGDIIIDGNAFGGAATGKYSDANWSSGIWSDGSSAHLTVTDNDFTNVRTAMNLDGYDDATSSIAGNTITAAGTGISIGIGSDSVITNIDGNTFANVDTDLNLRNLTTGIQFDVGGNGNAAPDGMTILAGAGSDDVTGTSGADFFDGNNLGNPSGADTFRGGGGNDMMFGRDGADTAKFDTVLTAANFAAVTGVVVPGYGISTGWTVNAGPVEGTDTLIQTEIVQGGDPDGAGASSGRFLLVGNGGFASIQAAVNAAQSGDTILIAPGTYNENVTIATSNVTLIGMGDGDDVVIHGTFKADNSLAESASVADFLTNAPSYSTGSGYGVTVNADGVTLSNFKVTGFNHGLEIGNGTDHTTVTGVTLDGNVMGLYKDGAGAISDLKLLGGAITDSYIGVYLMKVAGGGDATGVTIDGTHFVHLTQKGIYAETLQGTTLFDNIVMTDVGQYGGGQAFGAKGLNGAGIDVNLKYGTYTGPLTIEDFTFTNVGRSNGLGSSHFNAAAIAIKARDDAPSYSAVPANFTGDVVIQNGTINGTSTGVRLGEPNKPTTGIDIDLTNVSITNALYDADNTTTNVLTVTMPAGLDDVFLVNPATTIGAVIVHGNDSDNTIVTGQGADTVYGGFGNDTITGGQGADILHGGDGDDTFYVTSGDSIVEGSGVGSGTDAVFTAESFNLSTHGANVENLTLLDGASHTDTFANFDIGPITNGENGWKVVAGVRDQGVVDLGGNHVFKMSSDPSIPDFAGPYSIALPVAAGEASTTAGYTAQSISFRFKAVDPTGDDSRLEVDFGNAAGTDRNNFMVIESTATGIRIAVNEPKLDGSWTTNDFNAFTGNVTLASGASLTEWHQLEMRLVYGDGSNDDVIEVYLDGASIGQTTTFENYREALHGAGAHDADAEANQTSRVFFRPTAGGAATDGPGGVNEGFYFDDVTTAVYNNANATGNELANVITGNSGDNVIAGLGGDDLLRGGAGNDTLLGGDGSDVLGGGLGSDKLTGDTGADTFVWQAGDLDGNAVDSILDYNFGQGDKIDLSGLLDTLYGGTQTDADVQLVANGGNVAIQIDSDPSSGTTQWQSVATMVAFDSGGPDQVNIVLSRLTTEQSHTYTV</sequence>
<dbReference type="SUPFAM" id="SSF51120">
    <property type="entry name" value="beta-Roll"/>
    <property type="match status" value="5"/>
</dbReference>
<dbReference type="PRINTS" id="PR00313">
    <property type="entry name" value="CABNDNGRPT"/>
</dbReference>
<feature type="non-terminal residue" evidence="4">
    <location>
        <position position="1"/>
    </location>
</feature>
<dbReference type="PROSITE" id="PS00330">
    <property type="entry name" value="HEMOLYSIN_CALCIUM"/>
    <property type="match status" value="8"/>
</dbReference>
<dbReference type="PROSITE" id="PS50268">
    <property type="entry name" value="CADHERIN_2"/>
    <property type="match status" value="1"/>
</dbReference>
<dbReference type="NCBIfam" id="TIGR03661">
    <property type="entry name" value="T1SS_VCA0849"/>
    <property type="match status" value="1"/>
</dbReference>
<dbReference type="GO" id="GO:0005509">
    <property type="term" value="F:calcium ion binding"/>
    <property type="evidence" value="ECO:0007669"/>
    <property type="project" value="InterPro"/>
</dbReference>
<evidence type="ECO:0000259" key="3">
    <source>
        <dbReference type="PROSITE" id="PS50268"/>
    </source>
</evidence>
<dbReference type="InterPro" id="IPR018511">
    <property type="entry name" value="Hemolysin-typ_Ca-bd_CS"/>
</dbReference>
<keyword evidence="2" id="KW-0964">Secreted</keyword>
<dbReference type="SMART" id="SM00112">
    <property type="entry name" value="CA"/>
    <property type="match status" value="3"/>
</dbReference>
<evidence type="ECO:0000256" key="1">
    <source>
        <dbReference type="ARBA" id="ARBA00004613"/>
    </source>
</evidence>
<dbReference type="GO" id="GO:0007156">
    <property type="term" value="P:homophilic cell adhesion via plasma membrane adhesion molecules"/>
    <property type="evidence" value="ECO:0007669"/>
    <property type="project" value="InterPro"/>
</dbReference>
<comment type="subcellular location">
    <subcellularLocation>
        <location evidence="1">Secreted</location>
    </subcellularLocation>
</comment>
<dbReference type="GO" id="GO:0005576">
    <property type="term" value="C:extracellular region"/>
    <property type="evidence" value="ECO:0007669"/>
    <property type="project" value="UniProtKB-SubCell"/>
</dbReference>
<dbReference type="Gene3D" id="2.160.20.10">
    <property type="entry name" value="Single-stranded right-handed beta-helix, Pectin lyase-like"/>
    <property type="match status" value="3"/>
</dbReference>
<dbReference type="InterPro" id="IPR001343">
    <property type="entry name" value="Hemolysn_Ca-bd"/>
</dbReference>
<dbReference type="Gene3D" id="2.150.10.10">
    <property type="entry name" value="Serralysin-like metalloprotease, C-terminal"/>
    <property type="match status" value="4"/>
</dbReference>
<organism evidence="4 5">
    <name type="scientific">Rhodopseudomonas pentothenatexigens</name>
    <dbReference type="NCBI Taxonomy" id="999699"/>
    <lineage>
        <taxon>Bacteria</taxon>
        <taxon>Pseudomonadati</taxon>
        <taxon>Pseudomonadota</taxon>
        <taxon>Alphaproteobacteria</taxon>
        <taxon>Hyphomicrobiales</taxon>
        <taxon>Nitrobacteraceae</taxon>
        <taxon>Rhodopseudomonas</taxon>
    </lineage>
</organism>
<dbReference type="InterPro" id="IPR011050">
    <property type="entry name" value="Pectin_lyase_fold/virulence"/>
</dbReference>
<dbReference type="InterPro" id="IPR006626">
    <property type="entry name" value="PbH1"/>
</dbReference>
<dbReference type="Gene3D" id="2.60.40.10">
    <property type="entry name" value="Immunoglobulins"/>
    <property type="match status" value="3"/>
</dbReference>
<dbReference type="Pfam" id="PF17963">
    <property type="entry name" value="Big_9"/>
    <property type="match status" value="2"/>
</dbReference>
<dbReference type="InterPro" id="IPR012334">
    <property type="entry name" value="Pectin_lyas_fold"/>
</dbReference>
<evidence type="ECO:0000313" key="4">
    <source>
        <dbReference type="EMBL" id="SSW89296.1"/>
    </source>
</evidence>
<feature type="domain" description="Cadherin" evidence="3">
    <location>
        <begin position="1332"/>
        <end position="1425"/>
    </location>
</feature>
<dbReference type="InterPro" id="IPR050557">
    <property type="entry name" value="RTX_toxin/Mannuronan_C5-epim"/>
</dbReference>
<dbReference type="EMBL" id="UFQQ01000002">
    <property type="protein sequence ID" value="SSW89296.1"/>
    <property type="molecule type" value="Genomic_DNA"/>
</dbReference>
<dbReference type="Pfam" id="PF00353">
    <property type="entry name" value="HemolysinCabind"/>
    <property type="match status" value="8"/>
</dbReference>
<dbReference type="NCBIfam" id="TIGR01965">
    <property type="entry name" value="VCBS_repeat"/>
    <property type="match status" value="8"/>
</dbReference>
<dbReference type="Proteomes" id="UP000252631">
    <property type="component" value="Unassembled WGS sequence"/>
</dbReference>
<dbReference type="GO" id="GO:0016020">
    <property type="term" value="C:membrane"/>
    <property type="evidence" value="ECO:0007669"/>
    <property type="project" value="InterPro"/>
</dbReference>
<dbReference type="InterPro" id="IPR002126">
    <property type="entry name" value="Cadherin-like_dom"/>
</dbReference>
<reference evidence="4 5" key="1">
    <citation type="submission" date="2017-08" db="EMBL/GenBank/DDBJ databases">
        <authorList>
            <person name="de Groot N.N."/>
        </authorList>
    </citation>
    <scope>NUCLEOTIDE SEQUENCE [LARGE SCALE GENOMIC DNA]</scope>
    <source>
        <strain evidence="4 5">JA575</strain>
    </source>
</reference>
<dbReference type="InterPro" id="IPR013783">
    <property type="entry name" value="Ig-like_fold"/>
</dbReference>
<dbReference type="PANTHER" id="PTHR38340">
    <property type="entry name" value="S-LAYER PROTEIN"/>
    <property type="match status" value="1"/>
</dbReference>
<dbReference type="SUPFAM" id="SSF51126">
    <property type="entry name" value="Pectin lyase-like"/>
    <property type="match status" value="3"/>
</dbReference>
<protein>
    <submittedName>
        <fullName evidence="4">T1SS-143 domain-containing protein</fullName>
    </submittedName>
</protein>
<dbReference type="InterPro" id="IPR010221">
    <property type="entry name" value="VCBS_dom"/>
</dbReference>
<dbReference type="InterPro" id="IPR011049">
    <property type="entry name" value="Serralysin-like_metalloprot_C"/>
</dbReference>
<evidence type="ECO:0000256" key="2">
    <source>
        <dbReference type="ARBA" id="ARBA00022525"/>
    </source>
</evidence>
<dbReference type="Pfam" id="PF19116">
    <property type="entry name" value="DUF5801"/>
    <property type="match status" value="1"/>
</dbReference>
<gene>
    <name evidence="4" type="ORF">SAMN05892882_102103</name>
</gene>
<accession>A0A336JLB9</accession>
<dbReference type="PANTHER" id="PTHR38340:SF1">
    <property type="entry name" value="S-LAYER PROTEIN"/>
    <property type="match status" value="1"/>
</dbReference>
<name>A0A336JLB9_9BRAD</name>
<dbReference type="SMART" id="SM00710">
    <property type="entry name" value="PbH1"/>
    <property type="match status" value="17"/>
</dbReference>
<proteinExistence type="predicted"/>
<dbReference type="InterPro" id="IPR043824">
    <property type="entry name" value="DUF5801"/>
</dbReference>
<evidence type="ECO:0000313" key="5">
    <source>
        <dbReference type="Proteomes" id="UP000252631"/>
    </source>
</evidence>
<dbReference type="InterPro" id="IPR019960">
    <property type="entry name" value="T1SS_VCA0849"/>
</dbReference>